<evidence type="ECO:0000313" key="1">
    <source>
        <dbReference type="EMBL" id="SFC83297.1"/>
    </source>
</evidence>
<dbReference type="PROSITE" id="PS51257">
    <property type="entry name" value="PROKAR_LIPOPROTEIN"/>
    <property type="match status" value="1"/>
</dbReference>
<evidence type="ECO:0008006" key="3">
    <source>
        <dbReference type="Google" id="ProtNLM"/>
    </source>
</evidence>
<reference evidence="2" key="1">
    <citation type="submission" date="2016-10" db="EMBL/GenBank/DDBJ databases">
        <authorList>
            <person name="Varghese N."/>
            <person name="Submissions S."/>
        </authorList>
    </citation>
    <scope>NUCLEOTIDE SEQUENCE [LARGE SCALE GENOMIC DNA]</scope>
    <source>
        <strain evidence="2">CGMCC 1.10370</strain>
    </source>
</reference>
<proteinExistence type="predicted"/>
<protein>
    <recommendedName>
        <fullName evidence="3">Lipoprotein</fullName>
    </recommendedName>
</protein>
<dbReference type="EMBL" id="FOMH01000002">
    <property type="protein sequence ID" value="SFC83297.1"/>
    <property type="molecule type" value="Genomic_DNA"/>
</dbReference>
<dbReference type="STRING" id="739143.SAMN05216297_102434"/>
<accession>A0A1I1MD07</accession>
<organism evidence="1 2">
    <name type="scientific">Flavobacterium phragmitis</name>
    <dbReference type="NCBI Taxonomy" id="739143"/>
    <lineage>
        <taxon>Bacteria</taxon>
        <taxon>Pseudomonadati</taxon>
        <taxon>Bacteroidota</taxon>
        <taxon>Flavobacteriia</taxon>
        <taxon>Flavobacteriales</taxon>
        <taxon>Flavobacteriaceae</taxon>
        <taxon>Flavobacterium</taxon>
    </lineage>
</organism>
<gene>
    <name evidence="1" type="ORF">SAMN05216297_102434</name>
</gene>
<dbReference type="OrthoDB" id="999541at2"/>
<dbReference type="Proteomes" id="UP000199672">
    <property type="component" value="Unassembled WGS sequence"/>
</dbReference>
<name>A0A1I1MD07_9FLAO</name>
<keyword evidence="2" id="KW-1185">Reference proteome</keyword>
<sequence>MKNIFFILLTTVVFYSCDSETTPKKATNLQTYINVNLKDHNSGENLLGTENFPENIIRADYLIGGKIVFNNNYAFNSDYPNNLYIVNEFNKHYVKVFLNDDNTEAFPITYLHWNKTETDTIKVKYDRENGKFGISVTLEKVWVNNVLVWEVAKQGQSGSDITIYK</sequence>
<evidence type="ECO:0000313" key="2">
    <source>
        <dbReference type="Proteomes" id="UP000199672"/>
    </source>
</evidence>
<dbReference type="AlphaFoldDB" id="A0A1I1MD07"/>
<dbReference type="RefSeq" id="WP_091491343.1">
    <property type="nucleotide sequence ID" value="NZ_FOMH01000002.1"/>
</dbReference>